<reference evidence="2" key="1">
    <citation type="journal article" date="2017" name="bioRxiv">
        <title>Comparative analysis of the genomes of Stylophora pistillata and Acropora digitifera provides evidence for extensive differences between species of corals.</title>
        <authorList>
            <person name="Voolstra C.R."/>
            <person name="Li Y."/>
            <person name="Liew Y.J."/>
            <person name="Baumgarten S."/>
            <person name="Zoccola D."/>
            <person name="Flot J.-F."/>
            <person name="Tambutte S."/>
            <person name="Allemand D."/>
            <person name="Aranda M."/>
        </authorList>
    </citation>
    <scope>NUCLEOTIDE SEQUENCE [LARGE SCALE GENOMIC DNA]</scope>
</reference>
<comment type="caution">
    <text evidence="1">The sequence shown here is derived from an EMBL/GenBank/DDBJ whole genome shotgun (WGS) entry which is preliminary data.</text>
</comment>
<sequence>MLSRRCRKSGSTASSTGDTTFEQLCRGEEQSYAFNLAAFDRNSSQRARIDLLIYKVHETIRCLELESGKSVEQFCIGKTYAEAKAGKTFKRNDENTWRLKGISNRWLGKYEKEGYEGLVVLGAVSRAMLKMERKDVWNQQLYVLGLESALITHFAYEECDQWLANDSLDPGKLQGSLAAGYVIYIAFKYEDEESESEDSETH</sequence>
<evidence type="ECO:0000313" key="1">
    <source>
        <dbReference type="EMBL" id="PFX27444.1"/>
    </source>
</evidence>
<keyword evidence="2" id="KW-1185">Reference proteome</keyword>
<proteinExistence type="predicted"/>
<gene>
    <name evidence="1" type="ORF">AWC38_SpisGene7872</name>
</gene>
<dbReference type="AlphaFoldDB" id="A0A2B4S9V7"/>
<accession>A0A2B4S9V7</accession>
<organism evidence="1 2">
    <name type="scientific">Stylophora pistillata</name>
    <name type="common">Smooth cauliflower coral</name>
    <dbReference type="NCBI Taxonomy" id="50429"/>
    <lineage>
        <taxon>Eukaryota</taxon>
        <taxon>Metazoa</taxon>
        <taxon>Cnidaria</taxon>
        <taxon>Anthozoa</taxon>
        <taxon>Hexacorallia</taxon>
        <taxon>Scleractinia</taxon>
        <taxon>Astrocoeniina</taxon>
        <taxon>Pocilloporidae</taxon>
        <taxon>Stylophora</taxon>
    </lineage>
</organism>
<dbReference type="EMBL" id="LSMT01000103">
    <property type="protein sequence ID" value="PFX27444.1"/>
    <property type="molecule type" value="Genomic_DNA"/>
</dbReference>
<evidence type="ECO:0000313" key="2">
    <source>
        <dbReference type="Proteomes" id="UP000225706"/>
    </source>
</evidence>
<dbReference type="Proteomes" id="UP000225706">
    <property type="component" value="Unassembled WGS sequence"/>
</dbReference>
<name>A0A2B4S9V7_STYPI</name>
<protein>
    <submittedName>
        <fullName evidence="1">Uncharacterized protein</fullName>
    </submittedName>
</protein>